<keyword evidence="3" id="KW-0804">Transcription</keyword>
<dbReference type="RefSeq" id="WP_108983625.1">
    <property type="nucleotide sequence ID" value="NZ_BFBR01000001.1"/>
</dbReference>
<sequence length="276" mass="30019">MLHDHSEPVRPIRALLRGLEALRALNGQDGMTVTEVAERARVPRTTAYRILETLCQGGFVVRDAMDDRYRPTLAVTDLAEGAQNEAWIREGAWPQIAKLGKQILWPLGIWTLSGSDLTLRAATDRTSPLALNRLTSGAHADLFDSGAGLVMQAFESNLKRNLLEDIGLQRSGQTTLKVQLETIRARGYAFDVKASGGEINLAVPVMRPEGSEGSSVLAALTVRFIRSALTDDRVLAELLPKLLKLAQDIRESYLEFAPPNAQGSRSGAGGRPAELV</sequence>
<feature type="domain" description="IclR-ED" evidence="5">
    <location>
        <begin position="74"/>
        <end position="255"/>
    </location>
</feature>
<keyword evidence="2" id="KW-0238">DNA-binding</keyword>
<dbReference type="InterPro" id="IPR036388">
    <property type="entry name" value="WH-like_DNA-bd_sf"/>
</dbReference>
<comment type="caution">
    <text evidence="6">The sequence shown here is derived from an EMBL/GenBank/DDBJ whole genome shotgun (WGS) entry which is preliminary data.</text>
</comment>
<gene>
    <name evidence="6" type="primary">kdgR</name>
    <name evidence="6" type="ORF">PbB2_00428</name>
</gene>
<dbReference type="PROSITE" id="PS51077">
    <property type="entry name" value="HTH_ICLR"/>
    <property type="match status" value="1"/>
</dbReference>
<reference evidence="6 7" key="1">
    <citation type="journal article" date="2018" name="Genome Announc.">
        <title>Draft Genome Sequence of "Candidatus Phycosocius bacilliformis," an Alphaproteobacterial Ectosymbiont of the Hydrocarbon-Producing Green Alga Botryococcus braunii.</title>
        <authorList>
            <person name="Tanabe Y."/>
            <person name="Yamaguchi H."/>
            <person name="Watanabe M.M."/>
        </authorList>
    </citation>
    <scope>NUCLEOTIDE SEQUENCE [LARGE SCALE GENOMIC DNA]</scope>
    <source>
        <strain evidence="6 7">BOTRYCO-2</strain>
    </source>
</reference>
<evidence type="ECO:0000259" key="5">
    <source>
        <dbReference type="PROSITE" id="PS51078"/>
    </source>
</evidence>
<dbReference type="InterPro" id="IPR029016">
    <property type="entry name" value="GAF-like_dom_sf"/>
</dbReference>
<dbReference type="SUPFAM" id="SSF55781">
    <property type="entry name" value="GAF domain-like"/>
    <property type="match status" value="1"/>
</dbReference>
<dbReference type="Gene3D" id="3.30.450.40">
    <property type="match status" value="1"/>
</dbReference>
<organism evidence="6 7">
    <name type="scientific">Candidatus Phycosocius bacilliformis</name>
    <dbReference type="NCBI Taxonomy" id="1445552"/>
    <lineage>
        <taxon>Bacteria</taxon>
        <taxon>Pseudomonadati</taxon>
        <taxon>Pseudomonadota</taxon>
        <taxon>Alphaproteobacteria</taxon>
        <taxon>Caulobacterales</taxon>
        <taxon>Caulobacterales incertae sedis</taxon>
        <taxon>Candidatus Phycosocius</taxon>
    </lineage>
</organism>
<proteinExistence type="predicted"/>
<evidence type="ECO:0000259" key="4">
    <source>
        <dbReference type="PROSITE" id="PS51077"/>
    </source>
</evidence>
<dbReference type="Pfam" id="PF01614">
    <property type="entry name" value="IclR_C"/>
    <property type="match status" value="1"/>
</dbReference>
<dbReference type="GO" id="GO:0003700">
    <property type="term" value="F:DNA-binding transcription factor activity"/>
    <property type="evidence" value="ECO:0007669"/>
    <property type="project" value="TreeGrafter"/>
</dbReference>
<dbReference type="SUPFAM" id="SSF46785">
    <property type="entry name" value="Winged helix' DNA-binding domain"/>
    <property type="match status" value="1"/>
</dbReference>
<dbReference type="SMART" id="SM00346">
    <property type="entry name" value="HTH_ICLR"/>
    <property type="match status" value="1"/>
</dbReference>
<dbReference type="InterPro" id="IPR036390">
    <property type="entry name" value="WH_DNA-bd_sf"/>
</dbReference>
<evidence type="ECO:0000256" key="3">
    <source>
        <dbReference type="ARBA" id="ARBA00023163"/>
    </source>
</evidence>
<accession>A0A2P2E6S3</accession>
<dbReference type="InterPro" id="IPR050707">
    <property type="entry name" value="HTH_MetabolicPath_Reg"/>
</dbReference>
<dbReference type="GO" id="GO:0003677">
    <property type="term" value="F:DNA binding"/>
    <property type="evidence" value="ECO:0007669"/>
    <property type="project" value="UniProtKB-KW"/>
</dbReference>
<evidence type="ECO:0000313" key="6">
    <source>
        <dbReference type="EMBL" id="GBF56771.1"/>
    </source>
</evidence>
<dbReference type="OrthoDB" id="9807558at2"/>
<dbReference type="AlphaFoldDB" id="A0A2P2E6S3"/>
<dbReference type="EMBL" id="BFBR01000001">
    <property type="protein sequence ID" value="GBF56771.1"/>
    <property type="molecule type" value="Genomic_DNA"/>
</dbReference>
<dbReference type="PANTHER" id="PTHR30136">
    <property type="entry name" value="HELIX-TURN-HELIX TRANSCRIPTIONAL REGULATOR, ICLR FAMILY"/>
    <property type="match status" value="1"/>
</dbReference>
<dbReference type="GO" id="GO:0045892">
    <property type="term" value="P:negative regulation of DNA-templated transcription"/>
    <property type="evidence" value="ECO:0007669"/>
    <property type="project" value="TreeGrafter"/>
</dbReference>
<dbReference type="InterPro" id="IPR014757">
    <property type="entry name" value="Tscrpt_reg_IclR_C"/>
</dbReference>
<feature type="domain" description="HTH iclR-type" evidence="4">
    <location>
        <begin position="12"/>
        <end position="73"/>
    </location>
</feature>
<dbReference type="InterPro" id="IPR005471">
    <property type="entry name" value="Tscrpt_reg_IclR_N"/>
</dbReference>
<protein>
    <submittedName>
        <fullName evidence="6">Transcriptional regulator KdgR</fullName>
    </submittedName>
</protein>
<dbReference type="Pfam" id="PF09339">
    <property type="entry name" value="HTH_IclR"/>
    <property type="match status" value="1"/>
</dbReference>
<evidence type="ECO:0000256" key="2">
    <source>
        <dbReference type="ARBA" id="ARBA00023125"/>
    </source>
</evidence>
<keyword evidence="1" id="KW-0805">Transcription regulation</keyword>
<keyword evidence="7" id="KW-1185">Reference proteome</keyword>
<name>A0A2P2E6S3_9PROT</name>
<dbReference type="PROSITE" id="PS51078">
    <property type="entry name" value="ICLR_ED"/>
    <property type="match status" value="1"/>
</dbReference>
<evidence type="ECO:0000313" key="7">
    <source>
        <dbReference type="Proteomes" id="UP000245086"/>
    </source>
</evidence>
<dbReference type="PANTHER" id="PTHR30136:SF23">
    <property type="entry name" value="DNA-BINDING TRANSCRIPTIONAL ACTIVATOR MHPR"/>
    <property type="match status" value="1"/>
</dbReference>
<dbReference type="Gene3D" id="1.10.10.10">
    <property type="entry name" value="Winged helix-like DNA-binding domain superfamily/Winged helix DNA-binding domain"/>
    <property type="match status" value="1"/>
</dbReference>
<dbReference type="Proteomes" id="UP000245086">
    <property type="component" value="Unassembled WGS sequence"/>
</dbReference>
<evidence type="ECO:0000256" key="1">
    <source>
        <dbReference type="ARBA" id="ARBA00023015"/>
    </source>
</evidence>